<dbReference type="UniPathway" id="UPA00282"/>
<keyword evidence="2" id="KW-1185">Reference proteome</keyword>
<proteinExistence type="predicted"/>
<gene>
    <name evidence="3" type="primary">LOC107434071</name>
</gene>
<dbReference type="PANTHER" id="PTHR31650:SF34">
    <property type="entry name" value="O-ACYLTRANSFERASE WSD1-LIKE ISOFORM X1"/>
    <property type="match status" value="1"/>
</dbReference>
<evidence type="ECO:0000313" key="3">
    <source>
        <dbReference type="RefSeq" id="XP_015900976.3"/>
    </source>
</evidence>
<sequence>MRNNILGTRLYMHEIIQNSDNSQSTALVLLNTRRPGEEYKPLKEMNNGNAKTNKAWGNRFAFLHVEIPKLSRVSNPLDFIFHSKKEINRKRSPLAVFLNTKLWGVVDKLKGPEAAARFVHSTVRNASMTISNMIGPLDQLALGDYPLSGIYFASAGLPEDLGITVISYMEKIRVVLKMRKEHMDPKKLKSCVENAFEIVFKASANISTAKM</sequence>
<dbReference type="RefSeq" id="XP_015900976.3">
    <property type="nucleotide sequence ID" value="XM_016045490.4"/>
</dbReference>
<dbReference type="GeneID" id="107434071"/>
<dbReference type="PANTHER" id="PTHR31650">
    <property type="entry name" value="O-ACYLTRANSFERASE (WSD1-LIKE) FAMILY PROTEIN"/>
    <property type="match status" value="1"/>
</dbReference>
<reference evidence="3" key="1">
    <citation type="submission" date="2025-08" db="UniProtKB">
        <authorList>
            <consortium name="RefSeq"/>
        </authorList>
    </citation>
    <scope>IDENTIFICATION</scope>
    <source>
        <tissue evidence="3">Seedling</tissue>
    </source>
</reference>
<dbReference type="InterPro" id="IPR045034">
    <property type="entry name" value="O-acyltransferase_WSD1-like"/>
</dbReference>
<name>A0A6P4BPA5_ZIZJJ</name>
<organism evidence="2 3">
    <name type="scientific">Ziziphus jujuba</name>
    <name type="common">Chinese jujube</name>
    <name type="synonym">Ziziphus sativa</name>
    <dbReference type="NCBI Taxonomy" id="326968"/>
    <lineage>
        <taxon>Eukaryota</taxon>
        <taxon>Viridiplantae</taxon>
        <taxon>Streptophyta</taxon>
        <taxon>Embryophyta</taxon>
        <taxon>Tracheophyta</taxon>
        <taxon>Spermatophyta</taxon>
        <taxon>Magnoliopsida</taxon>
        <taxon>eudicotyledons</taxon>
        <taxon>Gunneridae</taxon>
        <taxon>Pentapetalae</taxon>
        <taxon>rosids</taxon>
        <taxon>fabids</taxon>
        <taxon>Rosales</taxon>
        <taxon>Rhamnaceae</taxon>
        <taxon>Paliureae</taxon>
        <taxon>Ziziphus</taxon>
    </lineage>
</organism>
<accession>A0A6P4BPA5</accession>
<keyword evidence="3" id="KW-0808">Transferase</keyword>
<feature type="domain" description="O-acyltransferase WSD1 C-terminal" evidence="1">
    <location>
        <begin position="56"/>
        <end position="197"/>
    </location>
</feature>
<evidence type="ECO:0000313" key="2">
    <source>
        <dbReference type="Proteomes" id="UP001652623"/>
    </source>
</evidence>
<dbReference type="Proteomes" id="UP001652623">
    <property type="component" value="Chromosome 4"/>
</dbReference>
<dbReference type="Pfam" id="PF06974">
    <property type="entry name" value="WS_DGAT_C"/>
    <property type="match status" value="1"/>
</dbReference>
<keyword evidence="3" id="KW-0012">Acyltransferase</keyword>
<dbReference type="InterPro" id="IPR009721">
    <property type="entry name" value="O-acyltransferase_WSD1_C"/>
</dbReference>
<dbReference type="GO" id="GO:0016746">
    <property type="term" value="F:acyltransferase activity"/>
    <property type="evidence" value="ECO:0007669"/>
    <property type="project" value="UniProtKB-KW"/>
</dbReference>
<evidence type="ECO:0000259" key="1">
    <source>
        <dbReference type="Pfam" id="PF06974"/>
    </source>
</evidence>
<protein>
    <submittedName>
        <fullName evidence="3">Wax ester synthase/diacylglycerol acyltransferase 9</fullName>
    </submittedName>
</protein>